<organism evidence="1 2">
    <name type="scientific">Zunongwangia profunda</name>
    <dbReference type="NCBI Taxonomy" id="398743"/>
    <lineage>
        <taxon>Bacteria</taxon>
        <taxon>Pseudomonadati</taxon>
        <taxon>Bacteroidota</taxon>
        <taxon>Flavobacteriia</taxon>
        <taxon>Flavobacteriales</taxon>
        <taxon>Flavobacteriaceae</taxon>
        <taxon>Zunongwangia</taxon>
    </lineage>
</organism>
<sequence length="129" mass="14715">MKKVLFIFLVLFTIASCKDDTAKAVQENNTAEEETEQDTVPTVSGKFIFTEKDAILRGDDFIYNVEIDSLSRNLGKQVEAYKTDDFEMVPVKVKGKIKQSPRQTGIKKNIELREIVAILTDSIRNKRQE</sequence>
<dbReference type="EMBL" id="DPMF01000337">
    <property type="protein sequence ID" value="HCV82260.1"/>
    <property type="molecule type" value="Genomic_DNA"/>
</dbReference>
<dbReference type="OMA" id="WEEMITI"/>
<gene>
    <name evidence="1" type="ORF">DGQ38_14545</name>
</gene>
<dbReference type="AlphaFoldDB" id="A0A3D5J4H1"/>
<protein>
    <recommendedName>
        <fullName evidence="3">NlpE C-terminal OB domain-containing protein</fullName>
    </recommendedName>
</protein>
<dbReference type="PROSITE" id="PS51257">
    <property type="entry name" value="PROKAR_LIPOPROTEIN"/>
    <property type="match status" value="1"/>
</dbReference>
<comment type="caution">
    <text evidence="1">The sequence shown here is derived from an EMBL/GenBank/DDBJ whole genome shotgun (WGS) entry which is preliminary data.</text>
</comment>
<evidence type="ECO:0008006" key="3">
    <source>
        <dbReference type="Google" id="ProtNLM"/>
    </source>
</evidence>
<dbReference type="Proteomes" id="UP000264330">
    <property type="component" value="Unassembled WGS sequence"/>
</dbReference>
<evidence type="ECO:0000313" key="2">
    <source>
        <dbReference type="Proteomes" id="UP000264330"/>
    </source>
</evidence>
<proteinExistence type="predicted"/>
<name>A0A3D5J4H1_9FLAO</name>
<accession>A0A3D5J4H1</accession>
<reference evidence="1 2" key="1">
    <citation type="journal article" date="2018" name="Nat. Biotechnol.">
        <title>A standardized bacterial taxonomy based on genome phylogeny substantially revises the tree of life.</title>
        <authorList>
            <person name="Parks D.H."/>
            <person name="Chuvochina M."/>
            <person name="Waite D.W."/>
            <person name="Rinke C."/>
            <person name="Skarshewski A."/>
            <person name="Chaumeil P.A."/>
            <person name="Hugenholtz P."/>
        </authorList>
    </citation>
    <scope>NUCLEOTIDE SEQUENCE [LARGE SCALE GENOMIC DNA]</scope>
    <source>
        <strain evidence="1">UBA9359</strain>
    </source>
</reference>
<dbReference type="RefSeq" id="WP_013069728.1">
    <property type="nucleotide sequence ID" value="NZ_CAJXAW010000039.1"/>
</dbReference>
<evidence type="ECO:0000313" key="1">
    <source>
        <dbReference type="EMBL" id="HCV82260.1"/>
    </source>
</evidence>